<dbReference type="InterPro" id="IPR050678">
    <property type="entry name" value="DNA_Partitioning_ATPase"/>
</dbReference>
<dbReference type="Proteomes" id="UP000266389">
    <property type="component" value="Unassembled WGS sequence"/>
</dbReference>
<proteinExistence type="predicted"/>
<comment type="caution">
    <text evidence="3">The sequence shown here is derived from an EMBL/GenBank/DDBJ whole genome shotgun (WGS) entry which is preliminary data.</text>
</comment>
<evidence type="ECO:0000256" key="1">
    <source>
        <dbReference type="SAM" id="MobiDB-lite"/>
    </source>
</evidence>
<dbReference type="PANTHER" id="PTHR13696">
    <property type="entry name" value="P-LOOP CONTAINING NUCLEOSIDE TRIPHOSPHATE HYDROLASE"/>
    <property type="match status" value="1"/>
</dbReference>
<dbReference type="AlphaFoldDB" id="A0A395LZM0"/>
<sequence length="306" mass="33567">MGKVIAIANQKGGVGKTTTAINLASSIAAAEMTTLLIDIDPQANATSGSGTQVNDETKTIYEVLIEHVDIEDVIQPSVMPYMDIVPSHINLVGTEIELIDVPEREKVMLKALQRVRKKYDYILIDCPPSLGLITLNSLTAADSVLIPVQCEYYALEGLGQLLNTINIVRKHLNPSLEIEGVLLTMYDSRLRLSNQVAEEVRKYFKDKVFNTVIRRNVKISEAPSHGKPIILYDAQSIGTKDYMDLAYEMFERDGIEKFSKKKTHSTHSAVTSSPTSSEAESSHVSGSDTHASTPSETAAKVHSPHS</sequence>
<reference evidence="3 4" key="1">
    <citation type="journal article" date="2011" name="ISME J.">
        <title>Community ecology of hot spring cyanobacterial mats: predominant populations and their functional potential.</title>
        <authorList>
            <person name="Klatt C.G."/>
            <person name="Wood J.M."/>
            <person name="Rusch D.B."/>
            <person name="Bateson M.M."/>
            <person name="Hamamura N."/>
            <person name="Heidelberg J.F."/>
            <person name="Grossman A.R."/>
            <person name="Bhaya D."/>
            <person name="Cohan F.M."/>
            <person name="Kuhl M."/>
            <person name="Bryant D.A."/>
            <person name="Ward D.M."/>
        </authorList>
    </citation>
    <scope>NUCLEOTIDE SEQUENCE [LARGE SCALE GENOMIC DNA]</scope>
    <source>
        <strain evidence="3">OS</strain>
    </source>
</reference>
<accession>A0A395LZM0</accession>
<dbReference type="Pfam" id="PF13614">
    <property type="entry name" value="AAA_31"/>
    <property type="match status" value="1"/>
</dbReference>
<dbReference type="CDD" id="cd02042">
    <property type="entry name" value="ParAB_family"/>
    <property type="match status" value="1"/>
</dbReference>
<protein>
    <submittedName>
        <fullName evidence="3">ParA family protein</fullName>
    </submittedName>
</protein>
<dbReference type="FunFam" id="3.40.50.300:FF:000285">
    <property type="entry name" value="Sporulation initiation inhibitor Soj"/>
    <property type="match status" value="1"/>
</dbReference>
<evidence type="ECO:0000313" key="3">
    <source>
        <dbReference type="EMBL" id="RFM23957.1"/>
    </source>
</evidence>
<dbReference type="InterPro" id="IPR025669">
    <property type="entry name" value="AAA_dom"/>
</dbReference>
<dbReference type="InterPro" id="IPR027417">
    <property type="entry name" value="P-loop_NTPase"/>
</dbReference>
<organism evidence="3 4">
    <name type="scientific">Candidatus Thermochlorobacter aerophilus</name>
    <dbReference type="NCBI Taxonomy" id="1868324"/>
    <lineage>
        <taxon>Bacteria</taxon>
        <taxon>Pseudomonadati</taxon>
        <taxon>Chlorobiota</taxon>
        <taxon>Chlorobiia</taxon>
        <taxon>Chlorobiales</taxon>
        <taxon>Candidatus Thermochlorobacteriaceae</taxon>
        <taxon>Candidatus Thermochlorobacter</taxon>
    </lineage>
</organism>
<evidence type="ECO:0000259" key="2">
    <source>
        <dbReference type="Pfam" id="PF13614"/>
    </source>
</evidence>
<feature type="region of interest" description="Disordered" evidence="1">
    <location>
        <begin position="260"/>
        <end position="306"/>
    </location>
</feature>
<name>A0A395LZM0_9BACT</name>
<dbReference type="SUPFAM" id="SSF52540">
    <property type="entry name" value="P-loop containing nucleoside triphosphate hydrolases"/>
    <property type="match status" value="1"/>
</dbReference>
<feature type="compositionally biased region" description="Polar residues" evidence="1">
    <location>
        <begin position="286"/>
        <end position="296"/>
    </location>
</feature>
<dbReference type="Gene3D" id="3.40.50.300">
    <property type="entry name" value="P-loop containing nucleotide triphosphate hydrolases"/>
    <property type="match status" value="1"/>
</dbReference>
<dbReference type="PANTHER" id="PTHR13696:SF52">
    <property type="entry name" value="PARA FAMILY PROTEIN CT_582"/>
    <property type="match status" value="1"/>
</dbReference>
<gene>
    <name evidence="3" type="ORF">D0433_08350</name>
</gene>
<evidence type="ECO:0000313" key="4">
    <source>
        <dbReference type="Proteomes" id="UP000266389"/>
    </source>
</evidence>
<feature type="domain" description="AAA" evidence="2">
    <location>
        <begin position="3"/>
        <end position="178"/>
    </location>
</feature>
<feature type="compositionally biased region" description="Low complexity" evidence="1">
    <location>
        <begin position="266"/>
        <end position="285"/>
    </location>
</feature>
<dbReference type="EMBL" id="PHFL01000051">
    <property type="protein sequence ID" value="RFM23957.1"/>
    <property type="molecule type" value="Genomic_DNA"/>
</dbReference>